<sequence length="120" mass="13175">MKTKAAKKPARTSTSSSEGGTPRNAPSQHASPNKTPSTLSLGNRRGAYSTLTTIHARWTDARRRHRGPRRPRPRDPTRPHGLVALKHAERLALPVSAAHLDRRRGLLHVESGPSLRPAFC</sequence>
<dbReference type="EMBL" id="BPQB01000147">
    <property type="protein sequence ID" value="GJF00358.1"/>
    <property type="molecule type" value="Genomic_DNA"/>
</dbReference>
<gene>
    <name evidence="2" type="ORF">PsYK624_166440</name>
</gene>
<keyword evidence="3" id="KW-1185">Reference proteome</keyword>
<feature type="compositionally biased region" description="Basic residues" evidence="1">
    <location>
        <begin position="1"/>
        <end position="10"/>
    </location>
</feature>
<feature type="compositionally biased region" description="Basic residues" evidence="1">
    <location>
        <begin position="62"/>
        <end position="72"/>
    </location>
</feature>
<comment type="caution">
    <text evidence="2">The sequence shown here is derived from an EMBL/GenBank/DDBJ whole genome shotgun (WGS) entry which is preliminary data.</text>
</comment>
<proteinExistence type="predicted"/>
<evidence type="ECO:0000256" key="1">
    <source>
        <dbReference type="SAM" id="MobiDB-lite"/>
    </source>
</evidence>
<evidence type="ECO:0000313" key="3">
    <source>
        <dbReference type="Proteomes" id="UP000703269"/>
    </source>
</evidence>
<protein>
    <submittedName>
        <fullName evidence="2">Uncharacterized protein</fullName>
    </submittedName>
</protein>
<organism evidence="2 3">
    <name type="scientific">Phanerochaete sordida</name>
    <dbReference type="NCBI Taxonomy" id="48140"/>
    <lineage>
        <taxon>Eukaryota</taxon>
        <taxon>Fungi</taxon>
        <taxon>Dikarya</taxon>
        <taxon>Basidiomycota</taxon>
        <taxon>Agaricomycotina</taxon>
        <taxon>Agaricomycetes</taxon>
        <taxon>Polyporales</taxon>
        <taxon>Phanerochaetaceae</taxon>
        <taxon>Phanerochaete</taxon>
    </lineage>
</organism>
<accession>A0A9P3GRV3</accession>
<feature type="compositionally biased region" description="Polar residues" evidence="1">
    <location>
        <begin position="11"/>
        <end position="41"/>
    </location>
</feature>
<reference evidence="2 3" key="1">
    <citation type="submission" date="2021-08" db="EMBL/GenBank/DDBJ databases">
        <title>Draft Genome Sequence of Phanerochaete sordida strain YK-624.</title>
        <authorList>
            <person name="Mori T."/>
            <person name="Dohra H."/>
            <person name="Suzuki T."/>
            <person name="Kawagishi H."/>
            <person name="Hirai H."/>
        </authorList>
    </citation>
    <scope>NUCLEOTIDE SEQUENCE [LARGE SCALE GENOMIC DNA]</scope>
    <source>
        <strain evidence="2 3">YK-624</strain>
    </source>
</reference>
<feature type="region of interest" description="Disordered" evidence="1">
    <location>
        <begin position="1"/>
        <end position="80"/>
    </location>
</feature>
<dbReference type="Proteomes" id="UP000703269">
    <property type="component" value="Unassembled WGS sequence"/>
</dbReference>
<name>A0A9P3GRV3_9APHY</name>
<evidence type="ECO:0000313" key="2">
    <source>
        <dbReference type="EMBL" id="GJF00358.1"/>
    </source>
</evidence>
<dbReference type="AlphaFoldDB" id="A0A9P3GRV3"/>